<protein>
    <submittedName>
        <fullName evidence="2">Uncharacterized protein</fullName>
    </submittedName>
</protein>
<comment type="caution">
    <text evidence="2">The sequence shown here is derived from an EMBL/GenBank/DDBJ whole genome shotgun (WGS) entry which is preliminary data.</text>
</comment>
<feature type="region of interest" description="Disordered" evidence="1">
    <location>
        <begin position="46"/>
        <end position="70"/>
    </location>
</feature>
<dbReference type="EMBL" id="JBIRWE010000002">
    <property type="protein sequence ID" value="MFI1963944.1"/>
    <property type="molecule type" value="Genomic_DNA"/>
</dbReference>
<evidence type="ECO:0000256" key="1">
    <source>
        <dbReference type="SAM" id="MobiDB-lite"/>
    </source>
</evidence>
<evidence type="ECO:0000313" key="2">
    <source>
        <dbReference type="EMBL" id="MFI1963944.1"/>
    </source>
</evidence>
<dbReference type="Proteomes" id="UP001611548">
    <property type="component" value="Unassembled WGS sequence"/>
</dbReference>
<sequence length="70" mass="7325">MAALAWLLIPVVAAVVAAVWARWAARHRKVGDVAELAGYERFREAMERSSANPEPAPAGTAPAPDSDAAA</sequence>
<organism evidence="2 3">
    <name type="scientific">Streptomyces pathocidini</name>
    <dbReference type="NCBI Taxonomy" id="1650571"/>
    <lineage>
        <taxon>Bacteria</taxon>
        <taxon>Bacillati</taxon>
        <taxon>Actinomycetota</taxon>
        <taxon>Actinomycetes</taxon>
        <taxon>Kitasatosporales</taxon>
        <taxon>Streptomycetaceae</taxon>
        <taxon>Streptomyces</taxon>
    </lineage>
</organism>
<name>A0ABW7URH2_9ACTN</name>
<gene>
    <name evidence="2" type="ORF">ACH429_07380</name>
</gene>
<dbReference type="RefSeq" id="WP_055470698.1">
    <property type="nucleotide sequence ID" value="NZ_JBEZHZ010000014.1"/>
</dbReference>
<reference evidence="2 3" key="1">
    <citation type="submission" date="2024-10" db="EMBL/GenBank/DDBJ databases">
        <title>The Natural Products Discovery Center: Release of the First 8490 Sequenced Strains for Exploring Actinobacteria Biosynthetic Diversity.</title>
        <authorList>
            <person name="Kalkreuter E."/>
            <person name="Kautsar S.A."/>
            <person name="Yang D."/>
            <person name="Bader C.D."/>
            <person name="Teijaro C.N."/>
            <person name="Fluegel L."/>
            <person name="Davis C.M."/>
            <person name="Simpson J.R."/>
            <person name="Lauterbach L."/>
            <person name="Steele A.D."/>
            <person name="Gui C."/>
            <person name="Meng S."/>
            <person name="Li G."/>
            <person name="Viehrig K."/>
            <person name="Ye F."/>
            <person name="Su P."/>
            <person name="Kiefer A.F."/>
            <person name="Nichols A."/>
            <person name="Cepeda A.J."/>
            <person name="Yan W."/>
            <person name="Fan B."/>
            <person name="Jiang Y."/>
            <person name="Adhikari A."/>
            <person name="Zheng C.-J."/>
            <person name="Schuster L."/>
            <person name="Cowan T.M."/>
            <person name="Smanski M.J."/>
            <person name="Chevrette M.G."/>
            <person name="De Carvalho L.P.S."/>
            <person name="Shen B."/>
        </authorList>
    </citation>
    <scope>NUCLEOTIDE SEQUENCE [LARGE SCALE GENOMIC DNA]</scope>
    <source>
        <strain evidence="2 3">NPDC020327</strain>
    </source>
</reference>
<evidence type="ECO:0000313" key="3">
    <source>
        <dbReference type="Proteomes" id="UP001611548"/>
    </source>
</evidence>
<feature type="compositionally biased region" description="Low complexity" evidence="1">
    <location>
        <begin position="51"/>
        <end position="70"/>
    </location>
</feature>
<accession>A0ABW7URH2</accession>
<keyword evidence="3" id="KW-1185">Reference proteome</keyword>
<proteinExistence type="predicted"/>